<name>A0A915E152_9BILA</name>
<dbReference type="AlphaFoldDB" id="A0A915E152"/>
<accession>A0A915E152</accession>
<reference evidence="2" key="1">
    <citation type="submission" date="2022-11" db="UniProtKB">
        <authorList>
            <consortium name="WormBaseParasite"/>
        </authorList>
    </citation>
    <scope>IDENTIFICATION</scope>
</reference>
<organism evidence="1 2">
    <name type="scientific">Ditylenchus dipsaci</name>
    <dbReference type="NCBI Taxonomy" id="166011"/>
    <lineage>
        <taxon>Eukaryota</taxon>
        <taxon>Metazoa</taxon>
        <taxon>Ecdysozoa</taxon>
        <taxon>Nematoda</taxon>
        <taxon>Chromadorea</taxon>
        <taxon>Rhabditida</taxon>
        <taxon>Tylenchina</taxon>
        <taxon>Tylenchomorpha</taxon>
        <taxon>Sphaerularioidea</taxon>
        <taxon>Anguinidae</taxon>
        <taxon>Anguininae</taxon>
        <taxon>Ditylenchus</taxon>
    </lineage>
</organism>
<dbReference type="Proteomes" id="UP000887574">
    <property type="component" value="Unplaced"/>
</dbReference>
<sequence length="110" mass="11947">MCTLVVLPLSPFPPSLGHPHSSDRRQLPPCANVFSSYTIALLQHQLKNPHLKTMIAEAKILLRIHLLAPALESQALLAVSSQTATCLLLRRSQNHRPVKGGAMDGIGGKR</sequence>
<protein>
    <submittedName>
        <fullName evidence="2">Uncharacterized protein</fullName>
    </submittedName>
</protein>
<keyword evidence="1" id="KW-1185">Reference proteome</keyword>
<dbReference type="WBParaSite" id="jg25847">
    <property type="protein sequence ID" value="jg25847"/>
    <property type="gene ID" value="jg25847"/>
</dbReference>
<proteinExistence type="predicted"/>
<evidence type="ECO:0000313" key="1">
    <source>
        <dbReference type="Proteomes" id="UP000887574"/>
    </source>
</evidence>
<evidence type="ECO:0000313" key="2">
    <source>
        <dbReference type="WBParaSite" id="jg25847"/>
    </source>
</evidence>